<dbReference type="AlphaFoldDB" id="A0A1B7TFQ1"/>
<keyword evidence="3" id="KW-1185">Reference proteome</keyword>
<gene>
    <name evidence="2" type="ORF">HANVADRAFT_1755</name>
</gene>
<sequence length="132" mass="14742">MSFTFDKDVFFSGEIETLMKDKLNNLLSSNNTKKPNKNSVLGNSYGKIAASDNNVFVKKISFNNKPPIIDILGMSILDSTISKSSSDNKKEFISNSTNDQTNDNKTIKTIVKLVIENFKIELKSDIESNLLL</sequence>
<protein>
    <recommendedName>
        <fullName evidence="4">SMP-LTD domain-containing protein</fullName>
    </recommendedName>
</protein>
<evidence type="ECO:0000256" key="1">
    <source>
        <dbReference type="SAM" id="MobiDB-lite"/>
    </source>
</evidence>
<feature type="compositionally biased region" description="Polar residues" evidence="1">
    <location>
        <begin position="93"/>
        <end position="102"/>
    </location>
</feature>
<dbReference type="EMBL" id="LXPE01000008">
    <property type="protein sequence ID" value="OBA27550.1"/>
    <property type="molecule type" value="Genomic_DNA"/>
</dbReference>
<evidence type="ECO:0000313" key="2">
    <source>
        <dbReference type="EMBL" id="OBA27550.1"/>
    </source>
</evidence>
<evidence type="ECO:0000313" key="3">
    <source>
        <dbReference type="Proteomes" id="UP000092321"/>
    </source>
</evidence>
<dbReference type="Proteomes" id="UP000092321">
    <property type="component" value="Unassembled WGS sequence"/>
</dbReference>
<comment type="caution">
    <text evidence="2">The sequence shown here is derived from an EMBL/GenBank/DDBJ whole genome shotgun (WGS) entry which is preliminary data.</text>
</comment>
<reference evidence="3" key="1">
    <citation type="journal article" date="2016" name="Proc. Natl. Acad. Sci. U.S.A.">
        <title>Comparative genomics of biotechnologically important yeasts.</title>
        <authorList>
            <person name="Riley R."/>
            <person name="Haridas S."/>
            <person name="Wolfe K.H."/>
            <person name="Lopes M.R."/>
            <person name="Hittinger C.T."/>
            <person name="Goeker M."/>
            <person name="Salamov A.A."/>
            <person name="Wisecaver J.H."/>
            <person name="Long T.M."/>
            <person name="Calvey C.H."/>
            <person name="Aerts A.L."/>
            <person name="Barry K.W."/>
            <person name="Choi C."/>
            <person name="Clum A."/>
            <person name="Coughlan A.Y."/>
            <person name="Deshpande S."/>
            <person name="Douglass A.P."/>
            <person name="Hanson S.J."/>
            <person name="Klenk H.-P."/>
            <person name="LaButti K.M."/>
            <person name="Lapidus A."/>
            <person name="Lindquist E.A."/>
            <person name="Lipzen A.M."/>
            <person name="Meier-Kolthoff J.P."/>
            <person name="Ohm R.A."/>
            <person name="Otillar R.P."/>
            <person name="Pangilinan J.L."/>
            <person name="Peng Y."/>
            <person name="Rokas A."/>
            <person name="Rosa C.A."/>
            <person name="Scheuner C."/>
            <person name="Sibirny A.A."/>
            <person name="Slot J.C."/>
            <person name="Stielow J.B."/>
            <person name="Sun H."/>
            <person name="Kurtzman C.P."/>
            <person name="Blackwell M."/>
            <person name="Grigoriev I.V."/>
            <person name="Jeffries T.W."/>
        </authorList>
    </citation>
    <scope>NUCLEOTIDE SEQUENCE [LARGE SCALE GENOMIC DNA]</scope>
    <source>
        <strain evidence="3">NRRL Y-1626</strain>
    </source>
</reference>
<name>A0A1B7TFQ1_9ASCO</name>
<feature type="non-terminal residue" evidence="2">
    <location>
        <position position="132"/>
    </location>
</feature>
<evidence type="ECO:0008006" key="4">
    <source>
        <dbReference type="Google" id="ProtNLM"/>
    </source>
</evidence>
<accession>A0A1B7TFQ1</accession>
<dbReference type="OrthoDB" id="3972531at2759"/>
<organism evidence="2 3">
    <name type="scientific">Hanseniaspora valbyensis NRRL Y-1626</name>
    <dbReference type="NCBI Taxonomy" id="766949"/>
    <lineage>
        <taxon>Eukaryota</taxon>
        <taxon>Fungi</taxon>
        <taxon>Dikarya</taxon>
        <taxon>Ascomycota</taxon>
        <taxon>Saccharomycotina</taxon>
        <taxon>Saccharomycetes</taxon>
        <taxon>Saccharomycodales</taxon>
        <taxon>Saccharomycodaceae</taxon>
        <taxon>Hanseniaspora</taxon>
    </lineage>
</organism>
<feature type="region of interest" description="Disordered" evidence="1">
    <location>
        <begin position="82"/>
        <end position="102"/>
    </location>
</feature>
<proteinExistence type="predicted"/>